<evidence type="ECO:0000313" key="3">
    <source>
        <dbReference type="Proteomes" id="UP000054560"/>
    </source>
</evidence>
<dbReference type="Proteomes" id="UP000054560">
    <property type="component" value="Unassembled WGS sequence"/>
</dbReference>
<organism evidence="2 3">
    <name type="scientific">Sphaeroforma arctica JP610</name>
    <dbReference type="NCBI Taxonomy" id="667725"/>
    <lineage>
        <taxon>Eukaryota</taxon>
        <taxon>Ichthyosporea</taxon>
        <taxon>Ichthyophonida</taxon>
        <taxon>Sphaeroforma</taxon>
    </lineage>
</organism>
<accession>A0A0L0F0X9</accession>
<reference evidence="2 3" key="1">
    <citation type="submission" date="2011-02" db="EMBL/GenBank/DDBJ databases">
        <title>The Genome Sequence of Sphaeroforma arctica JP610.</title>
        <authorList>
            <consortium name="The Broad Institute Genome Sequencing Platform"/>
            <person name="Russ C."/>
            <person name="Cuomo C."/>
            <person name="Young S.K."/>
            <person name="Zeng Q."/>
            <person name="Gargeya S."/>
            <person name="Alvarado L."/>
            <person name="Berlin A."/>
            <person name="Chapman S.B."/>
            <person name="Chen Z."/>
            <person name="Freedman E."/>
            <person name="Gellesch M."/>
            <person name="Goldberg J."/>
            <person name="Griggs A."/>
            <person name="Gujja S."/>
            <person name="Heilman E."/>
            <person name="Heiman D."/>
            <person name="Howarth C."/>
            <person name="Mehta T."/>
            <person name="Neiman D."/>
            <person name="Pearson M."/>
            <person name="Roberts A."/>
            <person name="Saif S."/>
            <person name="Shea T."/>
            <person name="Shenoy N."/>
            <person name="Sisk P."/>
            <person name="Stolte C."/>
            <person name="Sykes S."/>
            <person name="White J."/>
            <person name="Yandava C."/>
            <person name="Burger G."/>
            <person name="Gray M.W."/>
            <person name="Holland P.W.H."/>
            <person name="King N."/>
            <person name="Lang F.B.F."/>
            <person name="Roger A.J."/>
            <person name="Ruiz-Trillo I."/>
            <person name="Haas B."/>
            <person name="Nusbaum C."/>
            <person name="Birren B."/>
        </authorList>
    </citation>
    <scope>NUCLEOTIDE SEQUENCE [LARGE SCALE GENOMIC DNA]</scope>
    <source>
        <strain evidence="2 3">JP610</strain>
    </source>
</reference>
<proteinExistence type="predicted"/>
<evidence type="ECO:0000256" key="1">
    <source>
        <dbReference type="SAM" id="MobiDB-lite"/>
    </source>
</evidence>
<protein>
    <submittedName>
        <fullName evidence="2">Uncharacterized protein</fullName>
    </submittedName>
</protein>
<dbReference type="RefSeq" id="XP_014144282.1">
    <property type="nucleotide sequence ID" value="XM_014288807.1"/>
</dbReference>
<evidence type="ECO:0000313" key="2">
    <source>
        <dbReference type="EMBL" id="KNC70380.1"/>
    </source>
</evidence>
<gene>
    <name evidence="2" type="ORF">SARC_17095</name>
</gene>
<feature type="region of interest" description="Disordered" evidence="1">
    <location>
        <begin position="31"/>
        <end position="57"/>
    </location>
</feature>
<dbReference type="AlphaFoldDB" id="A0A0L0F0X9"/>
<keyword evidence="3" id="KW-1185">Reference proteome</keyword>
<dbReference type="EMBL" id="KQ251335">
    <property type="protein sequence ID" value="KNC70380.1"/>
    <property type="molecule type" value="Genomic_DNA"/>
</dbReference>
<dbReference type="GeneID" id="25917599"/>
<sequence>MEAKGDLMVTEDAGYKNNTSWKAEIIKPKALRQGDSTVPHNTDDIQDLPKTTLNKIK</sequence>
<feature type="non-terminal residue" evidence="2">
    <location>
        <position position="57"/>
    </location>
</feature>
<name>A0A0L0F0X9_9EUKA</name>